<dbReference type="PANTHER" id="PTHR30222:SF12">
    <property type="entry name" value="NORSPERMIDINE SENSOR"/>
    <property type="match status" value="1"/>
</dbReference>
<dbReference type="GO" id="GO:0015846">
    <property type="term" value="P:polyamine transport"/>
    <property type="evidence" value="ECO:0007669"/>
    <property type="project" value="InterPro"/>
</dbReference>
<protein>
    <recommendedName>
        <fullName evidence="5">Putrescine-binding periplasmic protein</fullName>
    </recommendedName>
</protein>
<comment type="caution">
    <text evidence="7">The sequence shown here is derived from an EMBL/GenBank/DDBJ whole genome shotgun (WGS) entry which is preliminary data.</text>
</comment>
<keyword evidence="4 5" id="KW-0574">Periplasm</keyword>
<reference evidence="7" key="1">
    <citation type="submission" date="2022-04" db="EMBL/GenBank/DDBJ databases">
        <title>Roseomonas acroporae sp. nov., isolated from coral Acropora digitifera.</title>
        <authorList>
            <person name="Sun H."/>
        </authorList>
    </citation>
    <scope>NUCLEOTIDE SEQUENCE</scope>
    <source>
        <strain evidence="7">NAR14</strain>
    </source>
</reference>
<comment type="similarity">
    <text evidence="5">Belongs to the bacterial solute-binding protein PotD/PotF family.</text>
</comment>
<keyword evidence="2 5" id="KW-0813">Transport</keyword>
<evidence type="ECO:0000256" key="4">
    <source>
        <dbReference type="ARBA" id="ARBA00022764"/>
    </source>
</evidence>
<keyword evidence="3" id="KW-0732">Signal</keyword>
<comment type="subcellular location">
    <subcellularLocation>
        <location evidence="1 5">Periplasm</location>
    </subcellularLocation>
</comment>
<gene>
    <name evidence="7" type="ORF">M0638_08585</name>
</gene>
<accession>A0A9X1Y5P7</accession>
<dbReference type="InterPro" id="IPR001188">
    <property type="entry name" value="Sperm_putr-bd"/>
</dbReference>
<evidence type="ECO:0000313" key="7">
    <source>
        <dbReference type="EMBL" id="MCK8784434.1"/>
    </source>
</evidence>
<dbReference type="Gene3D" id="3.40.190.10">
    <property type="entry name" value="Periplasmic binding protein-like II"/>
    <property type="match status" value="2"/>
</dbReference>
<organism evidence="7 8">
    <name type="scientific">Roseomonas acroporae</name>
    <dbReference type="NCBI Taxonomy" id="2937791"/>
    <lineage>
        <taxon>Bacteria</taxon>
        <taxon>Pseudomonadati</taxon>
        <taxon>Pseudomonadota</taxon>
        <taxon>Alphaproteobacteria</taxon>
        <taxon>Acetobacterales</taxon>
        <taxon>Roseomonadaceae</taxon>
        <taxon>Roseomonas</taxon>
    </lineage>
</organism>
<dbReference type="Proteomes" id="UP001139516">
    <property type="component" value="Unassembled WGS sequence"/>
</dbReference>
<feature type="region of interest" description="Disordered" evidence="6">
    <location>
        <begin position="1"/>
        <end position="23"/>
    </location>
</feature>
<dbReference type="InterPro" id="IPR006059">
    <property type="entry name" value="SBP"/>
</dbReference>
<feature type="compositionally biased region" description="Low complexity" evidence="6">
    <location>
        <begin position="1"/>
        <end position="19"/>
    </location>
</feature>
<evidence type="ECO:0000256" key="6">
    <source>
        <dbReference type="SAM" id="MobiDB-lite"/>
    </source>
</evidence>
<dbReference type="RefSeq" id="WP_248666560.1">
    <property type="nucleotide sequence ID" value="NZ_JALPRX010000031.1"/>
</dbReference>
<dbReference type="PANTHER" id="PTHR30222">
    <property type="entry name" value="SPERMIDINE/PUTRESCINE-BINDING PERIPLASMIC PROTEIN"/>
    <property type="match status" value="1"/>
</dbReference>
<evidence type="ECO:0000256" key="1">
    <source>
        <dbReference type="ARBA" id="ARBA00004418"/>
    </source>
</evidence>
<evidence type="ECO:0000256" key="3">
    <source>
        <dbReference type="ARBA" id="ARBA00022729"/>
    </source>
</evidence>
<dbReference type="EMBL" id="JALPRX010000031">
    <property type="protein sequence ID" value="MCK8784434.1"/>
    <property type="molecule type" value="Genomic_DNA"/>
</dbReference>
<proteinExistence type="inferred from homology"/>
<dbReference type="PIRSF" id="PIRSF019574">
    <property type="entry name" value="Periplasmic_polyamine_BP"/>
    <property type="match status" value="1"/>
</dbReference>
<dbReference type="Pfam" id="PF13416">
    <property type="entry name" value="SBP_bac_8"/>
    <property type="match status" value="1"/>
</dbReference>
<name>A0A9X1Y5P7_9PROT</name>
<keyword evidence="8" id="KW-1185">Reference proteome</keyword>
<evidence type="ECO:0000313" key="8">
    <source>
        <dbReference type="Proteomes" id="UP001139516"/>
    </source>
</evidence>
<dbReference type="GO" id="GO:0042597">
    <property type="term" value="C:periplasmic space"/>
    <property type="evidence" value="ECO:0007669"/>
    <property type="project" value="UniProtKB-SubCell"/>
</dbReference>
<comment type="function">
    <text evidence="5">Required for the activity of the bacterial periplasmic transport system of putrescine.</text>
</comment>
<dbReference type="PRINTS" id="PR00909">
    <property type="entry name" value="SPERMDNBNDNG"/>
</dbReference>
<dbReference type="SUPFAM" id="SSF53850">
    <property type="entry name" value="Periplasmic binding protein-like II"/>
    <property type="match status" value="1"/>
</dbReference>
<sequence>MPAAAPLRRPTRRAGTATRARPRSRWLPPGAALAARRLRLLLLLSACCLTVPARAGVEAEAGTVNVYNWSDYIDPAVLERFTRETALRVRYDVFDSLETLEGKLSAGRSGYDLVVPTAEPTFARLLRAGALRPLDRARIPNWRNLDPALMARVATVDPGNRHGAIYLWGTVGLAIRPDRVRALAPDAPQDSLDLLLRPENAARLARCGIQVMDSATDVLPSVLRWLGRPPGSAAPADLRDAEAALLAIRPHVRAINSAGMIDALATGEICLALAYSGDAIQAAARAREAGRGVVLRYVAPREGAQLSFDMLAVPADAPNPEGAERLIDFLLRPEIMAAITSRVRYPNAVPASRPLVVPEVRDDPDVWPSAEALSRGFVVGTLPAAAERPRMRLWTRFKAGR</sequence>
<dbReference type="AlphaFoldDB" id="A0A9X1Y5P7"/>
<dbReference type="GO" id="GO:0019808">
    <property type="term" value="F:polyamine binding"/>
    <property type="evidence" value="ECO:0007669"/>
    <property type="project" value="InterPro"/>
</dbReference>
<evidence type="ECO:0000256" key="5">
    <source>
        <dbReference type="PIRNR" id="PIRNR019574"/>
    </source>
</evidence>
<evidence type="ECO:0000256" key="2">
    <source>
        <dbReference type="ARBA" id="ARBA00022448"/>
    </source>
</evidence>